<sequence length="278" mass="30183">MANKTWFITGASRGLGKELVQQLLSQNNVNIVATAREMADLSYLSQEESARILTLSLDVTNTREIKTAVDAAVKTFGSVDVLVNNASLAYFGSFEESDLNEARAIFEVNLWAGINLTQAVLPIMRKNHTGLIINQSSIGGLISAPTLSVYNASKFAVEGYSSALAQEVSPFGIKVLIVEAAGLRANEQTPSAKVVTTTISDYKELAKKARLNAQSSNHSTGNPTKAIAFLIDQVQNHYATLPLHLPLGINVAATVVQHYQDQINIFQRFQEIDASFKK</sequence>
<dbReference type="PANTHER" id="PTHR43976">
    <property type="entry name" value="SHORT CHAIN DEHYDROGENASE"/>
    <property type="match status" value="1"/>
</dbReference>
<dbReference type="InterPro" id="IPR036291">
    <property type="entry name" value="NAD(P)-bd_dom_sf"/>
</dbReference>
<reference evidence="4 5" key="1">
    <citation type="submission" date="2019-01" db="EMBL/GenBank/DDBJ databases">
        <title>Weissella sp. nov., a novel lactic acid bacterium isolated from animal feces.</title>
        <authorList>
            <person name="Wang L.-T."/>
        </authorList>
    </citation>
    <scope>NUCLEOTIDE SEQUENCE [LARGE SCALE GENOMIC DNA]</scope>
    <source>
        <strain evidence="4 5">8H-2</strain>
    </source>
</reference>
<name>A0A6C2C2E3_9LACO</name>
<dbReference type="OrthoDB" id="9775296at2"/>
<evidence type="ECO:0000313" key="5">
    <source>
        <dbReference type="Proteomes" id="UP000371977"/>
    </source>
</evidence>
<dbReference type="CDD" id="cd05374">
    <property type="entry name" value="17beta-HSD-like_SDR_c"/>
    <property type="match status" value="1"/>
</dbReference>
<dbReference type="GO" id="GO:0016491">
    <property type="term" value="F:oxidoreductase activity"/>
    <property type="evidence" value="ECO:0007669"/>
    <property type="project" value="UniProtKB-KW"/>
</dbReference>
<dbReference type="InterPro" id="IPR020904">
    <property type="entry name" value="Sc_DH/Rdtase_CS"/>
</dbReference>
<evidence type="ECO:0000256" key="2">
    <source>
        <dbReference type="ARBA" id="ARBA00023002"/>
    </source>
</evidence>
<comment type="similarity">
    <text evidence="1 3">Belongs to the short-chain dehydrogenases/reductases (SDR) family.</text>
</comment>
<dbReference type="Proteomes" id="UP000371977">
    <property type="component" value="Unassembled WGS sequence"/>
</dbReference>
<dbReference type="InterPro" id="IPR051911">
    <property type="entry name" value="SDR_oxidoreductase"/>
</dbReference>
<gene>
    <name evidence="4" type="ORF">ESZ50_10875</name>
</gene>
<dbReference type="Gene3D" id="3.40.50.720">
    <property type="entry name" value="NAD(P)-binding Rossmann-like Domain"/>
    <property type="match status" value="1"/>
</dbReference>
<dbReference type="SUPFAM" id="SSF51735">
    <property type="entry name" value="NAD(P)-binding Rossmann-fold domains"/>
    <property type="match status" value="1"/>
</dbReference>
<dbReference type="PROSITE" id="PS00061">
    <property type="entry name" value="ADH_SHORT"/>
    <property type="match status" value="1"/>
</dbReference>
<dbReference type="PRINTS" id="PR00081">
    <property type="entry name" value="GDHRDH"/>
</dbReference>
<evidence type="ECO:0000256" key="1">
    <source>
        <dbReference type="ARBA" id="ARBA00006484"/>
    </source>
</evidence>
<comment type="caution">
    <text evidence="4">The sequence shown here is derived from an EMBL/GenBank/DDBJ whole genome shotgun (WGS) entry which is preliminary data.</text>
</comment>
<protein>
    <submittedName>
        <fullName evidence="4">SDR family NAD(P)-dependent oxidoreductase</fullName>
    </submittedName>
</protein>
<dbReference type="PANTHER" id="PTHR43976:SF16">
    <property type="entry name" value="SHORT-CHAIN DEHYDROGENASE_REDUCTASE FAMILY PROTEIN"/>
    <property type="match status" value="1"/>
</dbReference>
<keyword evidence="2" id="KW-0560">Oxidoreductase</keyword>
<dbReference type="AlphaFoldDB" id="A0A6C2C2E3"/>
<organism evidence="4 5">
    <name type="scientific">Weissella muntiaci</name>
    <dbReference type="NCBI Taxonomy" id="2508881"/>
    <lineage>
        <taxon>Bacteria</taxon>
        <taxon>Bacillati</taxon>
        <taxon>Bacillota</taxon>
        <taxon>Bacilli</taxon>
        <taxon>Lactobacillales</taxon>
        <taxon>Lactobacillaceae</taxon>
        <taxon>Weissella</taxon>
    </lineage>
</organism>
<dbReference type="EMBL" id="SDGZ01000028">
    <property type="protein sequence ID" value="TYC47849.1"/>
    <property type="molecule type" value="Genomic_DNA"/>
</dbReference>
<keyword evidence="5" id="KW-1185">Reference proteome</keyword>
<evidence type="ECO:0000256" key="3">
    <source>
        <dbReference type="RuleBase" id="RU000363"/>
    </source>
</evidence>
<dbReference type="Pfam" id="PF00106">
    <property type="entry name" value="adh_short"/>
    <property type="match status" value="1"/>
</dbReference>
<dbReference type="PRINTS" id="PR00080">
    <property type="entry name" value="SDRFAMILY"/>
</dbReference>
<dbReference type="RefSeq" id="WP_148623898.1">
    <property type="nucleotide sequence ID" value="NZ_SDGZ01000028.1"/>
</dbReference>
<evidence type="ECO:0000313" key="4">
    <source>
        <dbReference type="EMBL" id="TYC47849.1"/>
    </source>
</evidence>
<accession>A0A6C2C2E3</accession>
<dbReference type="InterPro" id="IPR002347">
    <property type="entry name" value="SDR_fam"/>
</dbReference>
<proteinExistence type="inferred from homology"/>